<evidence type="ECO:0000313" key="3">
    <source>
        <dbReference type="Proteomes" id="UP000825701"/>
    </source>
</evidence>
<sequence length="148" mass="16001">MSPSVKRALKLTGALAAGSAVLWFAMELWVTRSATILVVSKQTHGSPDLVLRGVVDADGMAFGVGIDTIANEDRDALWEKLRPGCRYRVRFVDQGRYPSGRRRKMSGSVIAAATPLNCPGLPNEPDRPALSGAELLERLTSPQTSPER</sequence>
<keyword evidence="3" id="KW-1185">Reference proteome</keyword>
<gene>
    <name evidence="2" type="ORF">K6K41_23760</name>
</gene>
<dbReference type="EMBL" id="CP081869">
    <property type="protein sequence ID" value="QZN99670.1"/>
    <property type="molecule type" value="Genomic_DNA"/>
</dbReference>
<dbReference type="RefSeq" id="WP_261402764.1">
    <property type="nucleotide sequence ID" value="NZ_CP081869.1"/>
</dbReference>
<evidence type="ECO:0000313" key="2">
    <source>
        <dbReference type="EMBL" id="QZN99670.1"/>
    </source>
</evidence>
<reference evidence="2" key="1">
    <citation type="submission" date="2021-08" db="EMBL/GenBank/DDBJ databases">
        <authorList>
            <person name="Zhang H."/>
            <person name="Xu M."/>
            <person name="Yu Z."/>
            <person name="Yang L."/>
            <person name="Cai Y."/>
        </authorList>
    </citation>
    <scope>NUCLEOTIDE SEQUENCE</scope>
    <source>
        <strain evidence="2">CHL1</strain>
    </source>
</reference>
<dbReference type="Proteomes" id="UP000825701">
    <property type="component" value="Chromosome"/>
</dbReference>
<evidence type="ECO:0000256" key="1">
    <source>
        <dbReference type="SAM" id="MobiDB-lite"/>
    </source>
</evidence>
<name>A0A9E6UM43_9HYPH</name>
<dbReference type="KEGG" id="cmet:K6K41_23760"/>
<dbReference type="AlphaFoldDB" id="A0A9E6UM43"/>
<feature type="region of interest" description="Disordered" evidence="1">
    <location>
        <begin position="117"/>
        <end position="148"/>
    </location>
</feature>
<accession>A0A9E6UM43</accession>
<organism evidence="2 3">
    <name type="scientific">Chenggangzhangella methanolivorans</name>
    <dbReference type="NCBI Taxonomy" id="1437009"/>
    <lineage>
        <taxon>Bacteria</taxon>
        <taxon>Pseudomonadati</taxon>
        <taxon>Pseudomonadota</taxon>
        <taxon>Alphaproteobacteria</taxon>
        <taxon>Hyphomicrobiales</taxon>
        <taxon>Methylopilaceae</taxon>
        <taxon>Chenggangzhangella</taxon>
    </lineage>
</organism>
<protein>
    <submittedName>
        <fullName evidence="2">Uncharacterized protein</fullName>
    </submittedName>
</protein>
<proteinExistence type="predicted"/>